<proteinExistence type="predicted"/>
<dbReference type="AlphaFoldDB" id="A0A445ERF3"/>
<organism evidence="1 2">
    <name type="scientific">Arachis hypogaea</name>
    <name type="common">Peanut</name>
    <dbReference type="NCBI Taxonomy" id="3818"/>
    <lineage>
        <taxon>Eukaryota</taxon>
        <taxon>Viridiplantae</taxon>
        <taxon>Streptophyta</taxon>
        <taxon>Embryophyta</taxon>
        <taxon>Tracheophyta</taxon>
        <taxon>Spermatophyta</taxon>
        <taxon>Magnoliopsida</taxon>
        <taxon>eudicotyledons</taxon>
        <taxon>Gunneridae</taxon>
        <taxon>Pentapetalae</taxon>
        <taxon>rosids</taxon>
        <taxon>fabids</taxon>
        <taxon>Fabales</taxon>
        <taxon>Fabaceae</taxon>
        <taxon>Papilionoideae</taxon>
        <taxon>50 kb inversion clade</taxon>
        <taxon>dalbergioids sensu lato</taxon>
        <taxon>Dalbergieae</taxon>
        <taxon>Pterocarpus clade</taxon>
        <taxon>Arachis</taxon>
    </lineage>
</organism>
<protein>
    <submittedName>
        <fullName evidence="1">Uncharacterized protein</fullName>
    </submittedName>
</protein>
<gene>
    <name evidence="1" type="ORF">Ahy_A01g002631</name>
</gene>
<accession>A0A445ERF3</accession>
<name>A0A445ERF3_ARAHY</name>
<dbReference type="Proteomes" id="UP000289738">
    <property type="component" value="Chromosome A01"/>
</dbReference>
<sequence>MERRTWRVEILSLKVFKWPPYAANELKKKLNNLWCSWRNWLLKARGQMPVNLNQGHFKS</sequence>
<dbReference type="EMBL" id="SDMP01000001">
    <property type="protein sequence ID" value="RYR77926.1"/>
    <property type="molecule type" value="Genomic_DNA"/>
</dbReference>
<comment type="caution">
    <text evidence="1">The sequence shown here is derived from an EMBL/GenBank/DDBJ whole genome shotgun (WGS) entry which is preliminary data.</text>
</comment>
<keyword evidence="2" id="KW-1185">Reference proteome</keyword>
<evidence type="ECO:0000313" key="1">
    <source>
        <dbReference type="EMBL" id="RYR77926.1"/>
    </source>
</evidence>
<evidence type="ECO:0000313" key="2">
    <source>
        <dbReference type="Proteomes" id="UP000289738"/>
    </source>
</evidence>
<reference evidence="1 2" key="1">
    <citation type="submission" date="2019-01" db="EMBL/GenBank/DDBJ databases">
        <title>Sequencing of cultivated peanut Arachis hypogaea provides insights into genome evolution and oil improvement.</title>
        <authorList>
            <person name="Chen X."/>
        </authorList>
    </citation>
    <scope>NUCLEOTIDE SEQUENCE [LARGE SCALE GENOMIC DNA]</scope>
    <source>
        <strain evidence="2">cv. Fuhuasheng</strain>
        <tissue evidence="1">Leaves</tissue>
    </source>
</reference>